<organism evidence="2 3">
    <name type="scientific">Daejeonella rubra</name>
    <dbReference type="NCBI Taxonomy" id="990371"/>
    <lineage>
        <taxon>Bacteria</taxon>
        <taxon>Pseudomonadati</taxon>
        <taxon>Bacteroidota</taxon>
        <taxon>Sphingobacteriia</taxon>
        <taxon>Sphingobacteriales</taxon>
        <taxon>Sphingobacteriaceae</taxon>
        <taxon>Daejeonella</taxon>
    </lineage>
</organism>
<dbReference type="STRING" id="990371.SAMN05421813_13620"/>
<dbReference type="AlphaFoldDB" id="A0A1G9Y813"/>
<name>A0A1G9Y813_9SPHI</name>
<protein>
    <recommendedName>
        <fullName evidence="4">Protein involved in gliding motility RemB</fullName>
    </recommendedName>
</protein>
<evidence type="ECO:0000256" key="1">
    <source>
        <dbReference type="SAM" id="SignalP"/>
    </source>
</evidence>
<evidence type="ECO:0008006" key="4">
    <source>
        <dbReference type="Google" id="ProtNLM"/>
    </source>
</evidence>
<dbReference type="OrthoDB" id="9808260at2"/>
<accession>A0A1G9Y813</accession>
<dbReference type="Gene3D" id="2.40.160.130">
    <property type="entry name" value="Capsule assembly protein Wzi"/>
    <property type="match status" value="1"/>
</dbReference>
<evidence type="ECO:0000313" key="2">
    <source>
        <dbReference type="EMBL" id="SDN05167.1"/>
    </source>
</evidence>
<proteinExistence type="predicted"/>
<feature type="signal peptide" evidence="1">
    <location>
        <begin position="1"/>
        <end position="19"/>
    </location>
</feature>
<keyword evidence="3" id="KW-1185">Reference proteome</keyword>
<gene>
    <name evidence="2" type="ORF">SAMN05421813_13620</name>
</gene>
<dbReference type="RefSeq" id="WP_090706862.1">
    <property type="nucleotide sequence ID" value="NZ_FNHH01000036.1"/>
</dbReference>
<feature type="chain" id="PRO_5011776137" description="Protein involved in gliding motility RemB" evidence="1">
    <location>
        <begin position="20"/>
        <end position="533"/>
    </location>
</feature>
<evidence type="ECO:0000313" key="3">
    <source>
        <dbReference type="Proteomes" id="UP000199226"/>
    </source>
</evidence>
<sequence length="533" mass="61961">MILKRLTLLLSFITTCSFAQTPNQIQPYTYSQYQKLYKSTYDVKTRSHTSLLPYFKEDSLTYILHDSLLRYGVDTNKKKFIPRKLFNEHLIDVKKEDFTAYADFLPDFTVGRDFKTGKNLWLNTRGFQIGGTVGDKFSFYTSGYENQAVFADYLERYINTNEVVPGQAYDRSFGKRTKDWSYVSANISYTPVKYLNIQLGQDKTFIGDGYRSLLLSDYASNYPFLKLTANLGNVQYMSMWSYMSDPRANRFSYDTGYRKKWGIFHYLDWNVTDRLSLGFFDSIILSDRDDQGNKRGFDFSYVSPIVFLRPVEASNGSPDNALIGFTAKYELLKWLTVYGQFSLDEFEADNFFAGEGSSRNKFGYQIGVKGFNLLKIENLNFLVEFNSVRPYTYTGRAPIINYAHFNEPLAHPMGANFNELLGILSYSWKRFDFEQELVYARYGLDGGLINYGKDIYRSWLYPAQLTGNFIGQGIKTNFYFSNTRASFLINPKYNLRLETELTLRRESNAQIIRNNSIISFGLRSSFRNLYKDF</sequence>
<reference evidence="3" key="1">
    <citation type="submission" date="2016-10" db="EMBL/GenBank/DDBJ databases">
        <authorList>
            <person name="Varghese N."/>
            <person name="Submissions S."/>
        </authorList>
    </citation>
    <scope>NUCLEOTIDE SEQUENCE [LARGE SCALE GENOMIC DNA]</scope>
    <source>
        <strain evidence="3">DSM 24536</strain>
    </source>
</reference>
<dbReference type="EMBL" id="FNHH01000036">
    <property type="protein sequence ID" value="SDN05167.1"/>
    <property type="molecule type" value="Genomic_DNA"/>
</dbReference>
<dbReference type="InterPro" id="IPR038636">
    <property type="entry name" value="Wzi_sf"/>
</dbReference>
<dbReference type="Proteomes" id="UP000199226">
    <property type="component" value="Unassembled WGS sequence"/>
</dbReference>
<keyword evidence="1" id="KW-0732">Signal</keyword>